<keyword evidence="4" id="KW-0472">Membrane</keyword>
<evidence type="ECO:0000259" key="5">
    <source>
        <dbReference type="PROSITE" id="PS52015"/>
    </source>
</evidence>
<keyword evidence="3" id="KW-1133">Transmembrane helix</keyword>
<dbReference type="InterPro" id="IPR006260">
    <property type="entry name" value="TonB/TolA_C"/>
</dbReference>
<dbReference type="InterPro" id="IPR037682">
    <property type="entry name" value="TonB_C"/>
</dbReference>
<evidence type="ECO:0000313" key="6">
    <source>
        <dbReference type="EMBL" id="KFN48460.1"/>
    </source>
</evidence>
<organism evidence="6 7">
    <name type="scientific">Arenimonas malthae CC-JY-1</name>
    <dbReference type="NCBI Taxonomy" id="1384054"/>
    <lineage>
        <taxon>Bacteria</taxon>
        <taxon>Pseudomonadati</taxon>
        <taxon>Pseudomonadota</taxon>
        <taxon>Gammaproteobacteria</taxon>
        <taxon>Lysobacterales</taxon>
        <taxon>Lysobacteraceae</taxon>
        <taxon>Arenimonas</taxon>
    </lineage>
</organism>
<dbReference type="SUPFAM" id="SSF74653">
    <property type="entry name" value="TolA/TonB C-terminal domain"/>
    <property type="match status" value="1"/>
</dbReference>
<dbReference type="NCBIfam" id="TIGR01352">
    <property type="entry name" value="tonB_Cterm"/>
    <property type="match status" value="1"/>
</dbReference>
<name>A0A091BVV9_9GAMM</name>
<keyword evidence="2" id="KW-0812">Transmembrane</keyword>
<dbReference type="GO" id="GO:0016020">
    <property type="term" value="C:membrane"/>
    <property type="evidence" value="ECO:0007669"/>
    <property type="project" value="UniProtKB-SubCell"/>
</dbReference>
<dbReference type="EMBL" id="AVCH01000151">
    <property type="protein sequence ID" value="KFN48460.1"/>
    <property type="molecule type" value="Genomic_DNA"/>
</dbReference>
<dbReference type="RefSeq" id="WP_043802602.1">
    <property type="nucleotide sequence ID" value="NZ_AVCH01000151.1"/>
</dbReference>
<feature type="domain" description="TonB C-terminal" evidence="5">
    <location>
        <begin position="22"/>
        <end position="117"/>
    </location>
</feature>
<comment type="subcellular location">
    <subcellularLocation>
        <location evidence="1">Membrane</location>
        <topology evidence="1">Single-pass membrane protein</topology>
    </subcellularLocation>
</comment>
<dbReference type="AlphaFoldDB" id="A0A091BVV9"/>
<reference evidence="6 7" key="1">
    <citation type="submission" date="2013-09" db="EMBL/GenBank/DDBJ databases">
        <title>Genome sequencing of Arenimonas malthae.</title>
        <authorList>
            <person name="Chen F."/>
            <person name="Wang G."/>
        </authorList>
    </citation>
    <scope>NUCLEOTIDE SEQUENCE [LARGE SCALE GENOMIC DNA]</scope>
    <source>
        <strain evidence="6 7">CC-JY-1</strain>
    </source>
</reference>
<dbReference type="GO" id="GO:0055085">
    <property type="term" value="P:transmembrane transport"/>
    <property type="evidence" value="ECO:0007669"/>
    <property type="project" value="InterPro"/>
</dbReference>
<dbReference type="Pfam" id="PF03544">
    <property type="entry name" value="TonB_C"/>
    <property type="match status" value="1"/>
</dbReference>
<evidence type="ECO:0000256" key="1">
    <source>
        <dbReference type="ARBA" id="ARBA00004167"/>
    </source>
</evidence>
<dbReference type="PATRIC" id="fig|1384054.3.peg.1307"/>
<gene>
    <name evidence="6" type="ORF">N790_06465</name>
</gene>
<dbReference type="PROSITE" id="PS52015">
    <property type="entry name" value="TONB_CTD"/>
    <property type="match status" value="1"/>
</dbReference>
<dbReference type="Gene3D" id="3.30.1150.10">
    <property type="match status" value="1"/>
</dbReference>
<dbReference type="Proteomes" id="UP000029392">
    <property type="component" value="Unassembled WGS sequence"/>
</dbReference>
<sequence>MIAALLAAALALAAPEEVVPAVATDACPEPRTVLPRYPASLARANKAGVVLVGARFDDCGRITETRLDQSSGHELFDAAAREAVARYVLSGKQRAKARDGWVQAPVKFGGIRTVEVSEIPWPRSHRKPRYQADDQPLPFDSVAAFRTARPTEGGLVYREPYGIARATSGEVFRTTMAPDKADPGVFWLEYIIQSAPPASPVEPSSPNIYAAVARYRLVEENGEPVVRLGILCERPEEECQKLRDFLFQGLPFAKARRR</sequence>
<comment type="caution">
    <text evidence="6">The sequence shown here is derived from an EMBL/GenBank/DDBJ whole genome shotgun (WGS) entry which is preliminary data.</text>
</comment>
<keyword evidence="7" id="KW-1185">Reference proteome</keyword>
<dbReference type="eggNOG" id="COG0810">
    <property type="taxonomic scope" value="Bacteria"/>
</dbReference>
<proteinExistence type="predicted"/>
<evidence type="ECO:0000256" key="3">
    <source>
        <dbReference type="ARBA" id="ARBA00022989"/>
    </source>
</evidence>
<accession>A0A091BVV9</accession>
<dbReference type="STRING" id="1384054.N790_06465"/>
<evidence type="ECO:0000313" key="7">
    <source>
        <dbReference type="Proteomes" id="UP000029392"/>
    </source>
</evidence>
<evidence type="ECO:0000256" key="2">
    <source>
        <dbReference type="ARBA" id="ARBA00022692"/>
    </source>
</evidence>
<protein>
    <recommendedName>
        <fullName evidence="5">TonB C-terminal domain-containing protein</fullName>
    </recommendedName>
</protein>
<evidence type="ECO:0000256" key="4">
    <source>
        <dbReference type="ARBA" id="ARBA00023136"/>
    </source>
</evidence>